<evidence type="ECO:0000259" key="3">
    <source>
        <dbReference type="Pfam" id="PF08903"/>
    </source>
</evidence>
<dbReference type="InterPro" id="IPR014999">
    <property type="entry name" value="DUF1846"/>
</dbReference>
<accession>E8KDM7</accession>
<dbReference type="Pfam" id="PF20921">
    <property type="entry name" value="DUF1846_C"/>
    <property type="match status" value="1"/>
</dbReference>
<comment type="caution">
    <text evidence="5">The sequence shown here is derived from an EMBL/GenBank/DDBJ whole genome shotgun (WGS) entry which is preliminary data.</text>
</comment>
<name>E8KDM7_9STRE</name>
<evidence type="ECO:0000256" key="2">
    <source>
        <dbReference type="SAM" id="Phobius"/>
    </source>
</evidence>
<evidence type="ECO:0000313" key="5">
    <source>
        <dbReference type="EMBL" id="EFX39773.1"/>
    </source>
</evidence>
<dbReference type="HOGENOM" id="CLU_046981_0_0_9"/>
<feature type="transmembrane region" description="Helical" evidence="2">
    <location>
        <begin position="6"/>
        <end position="22"/>
    </location>
</feature>
<dbReference type="Pfam" id="PF08903">
    <property type="entry name" value="DUF1846"/>
    <property type="match status" value="1"/>
</dbReference>
<sequence length="522" mass="58622">MTNLFYLLAILLFPILNFFIIIENRGKKMNKQAFSSEKYLNLQRDHILERINQFDGKLYLEFGGKMLEDFHAARVLPGYEPDNKIKLLQELKEQVEVVIAINASNIEHSKARGDLGISYDQEVFRLIDKFNELGIFVGSVVITQYAGQPAADAFRNQLEKNGIDSYLHYPIKGYPTDMDHIISPQGMGKNDYIQTSRNLIVVTAPGPGSGKLATCMSNMYHDQLNGIKSGYAKFETFPVWNLPLHHPVNLAYEAATADLDDVNMIDPFHLETYEKTTVNYNRDIEIFPVLKRMLERILGESPYASPTDMGVNMVGFAIIDDEVAKEASKQEIIRRYYQTVLDFKAEKVAESAVKKIELLMNDLGITPADRRVAVAARQKAEETDGPALALELPSGQIVTGKNSELFGPTAATLINAIKKSANIDAETKLIEPEVVKPIQGLKINHLGSRNPRLHSNEILIALAITAMENPDAARAMKELGNLKGSEAHSTIILTDEDKNVLRKLGINVTFDPYYQYDRLYRK</sequence>
<gene>
    <name evidence="5" type="ORF">HMPREF9180_1582</name>
</gene>
<dbReference type="Gene3D" id="1.20.1570.10">
    <property type="entry name" value="dip2346 domain like"/>
    <property type="match status" value="1"/>
</dbReference>
<dbReference type="Gene3D" id="3.40.140.40">
    <property type="entry name" value="Domain of unknown function (DUF1846), C-terminal subdomain"/>
    <property type="match status" value="1"/>
</dbReference>
<keyword evidence="2" id="KW-0812">Transmembrane</keyword>
<feature type="domain" description="DUF1846" evidence="4">
    <location>
        <begin position="369"/>
        <end position="520"/>
    </location>
</feature>
<comment type="similarity">
    <text evidence="1">Belongs to the UPF0371 family.</text>
</comment>
<dbReference type="Proteomes" id="UP000010304">
    <property type="component" value="Unassembled WGS sequence"/>
</dbReference>
<proteinExistence type="inferred from homology"/>
<dbReference type="InterPro" id="IPR048441">
    <property type="entry name" value="DUF1846_C"/>
</dbReference>
<dbReference type="AlphaFoldDB" id="E8KDM7"/>
<evidence type="ECO:0000313" key="6">
    <source>
        <dbReference type="Proteomes" id="UP000010304"/>
    </source>
</evidence>
<dbReference type="STRING" id="888746.HMPREF9180_1582"/>
<keyword evidence="2" id="KW-0472">Membrane</keyword>
<reference evidence="5 6" key="1">
    <citation type="submission" date="2010-12" db="EMBL/GenBank/DDBJ databases">
        <authorList>
            <person name="Muzny D."/>
            <person name="Qin X."/>
            <person name="Deng J."/>
            <person name="Jiang H."/>
            <person name="Liu Y."/>
            <person name="Qu J."/>
            <person name="Song X.-Z."/>
            <person name="Zhang L."/>
            <person name="Thornton R."/>
            <person name="Coyle M."/>
            <person name="Francisco L."/>
            <person name="Jackson L."/>
            <person name="Javaid M."/>
            <person name="Korchina V."/>
            <person name="Kovar C."/>
            <person name="Mata R."/>
            <person name="Mathew T."/>
            <person name="Ngo R."/>
            <person name="Nguyen L."/>
            <person name="Nguyen N."/>
            <person name="Okwuonu G."/>
            <person name="Ongeri F."/>
            <person name="Pham C."/>
            <person name="Simmons D."/>
            <person name="Wilczek-Boney K."/>
            <person name="Hale W."/>
            <person name="Jakkamsetti A."/>
            <person name="Pham P."/>
            <person name="Ruth R."/>
            <person name="San Lucas F."/>
            <person name="Warren J."/>
            <person name="Zhang J."/>
            <person name="Zhao Z."/>
            <person name="Zhou C."/>
            <person name="Zhu D."/>
            <person name="Lee S."/>
            <person name="Bess C."/>
            <person name="Blankenburg K."/>
            <person name="Forbes L."/>
            <person name="Fu Q."/>
            <person name="Gubbala S."/>
            <person name="Hirani K."/>
            <person name="Jayaseelan J.C."/>
            <person name="Lara F."/>
            <person name="Munidasa M."/>
            <person name="Palculict T."/>
            <person name="Patil S."/>
            <person name="Pu L.-L."/>
            <person name="Saada N."/>
            <person name="Tang L."/>
            <person name="Weissenberger G."/>
            <person name="Zhu Y."/>
            <person name="Hemphill L."/>
            <person name="Shang Y."/>
            <person name="Youmans B."/>
            <person name="Ayvaz T."/>
            <person name="Ross M."/>
            <person name="Santibanez J."/>
            <person name="Aqrawi P."/>
            <person name="Gross S."/>
            <person name="Joshi V."/>
            <person name="Fowler G."/>
            <person name="Nazareth L."/>
            <person name="Reid J."/>
            <person name="Worley K."/>
            <person name="Petrosino J."/>
            <person name="Highlander S."/>
            <person name="Gibbs R."/>
        </authorList>
    </citation>
    <scope>NUCLEOTIDE SEQUENCE [LARGE SCALE GENOMIC DNA]</scope>
    <source>
        <strain evidence="5 6">ATCC 700780</strain>
    </source>
</reference>
<dbReference type="EMBL" id="AEVF01000014">
    <property type="protein sequence ID" value="EFX39773.1"/>
    <property type="molecule type" value="Genomic_DNA"/>
</dbReference>
<organism evidence="5 6">
    <name type="scientific">Streptococcus peroris ATCC 700780</name>
    <dbReference type="NCBI Taxonomy" id="888746"/>
    <lineage>
        <taxon>Bacteria</taxon>
        <taxon>Bacillati</taxon>
        <taxon>Bacillota</taxon>
        <taxon>Bacilli</taxon>
        <taxon>Lactobacillales</taxon>
        <taxon>Streptococcaceae</taxon>
        <taxon>Streptococcus</taxon>
    </lineage>
</organism>
<dbReference type="NCBIfam" id="NF010184">
    <property type="entry name" value="PRK13663.1"/>
    <property type="match status" value="1"/>
</dbReference>
<protein>
    <recommendedName>
        <fullName evidence="1">UPF0371 protein HMPREF9180_1582</fullName>
    </recommendedName>
</protein>
<dbReference type="PIRSF" id="PIRSF033132">
    <property type="entry name" value="DUF1846"/>
    <property type="match status" value="1"/>
</dbReference>
<dbReference type="Gene3D" id="3.10.630.10">
    <property type="entry name" value="dip2346 domain like"/>
    <property type="match status" value="1"/>
</dbReference>
<dbReference type="InterPro" id="IPR048496">
    <property type="entry name" value="DUF1846_N"/>
</dbReference>
<evidence type="ECO:0000259" key="4">
    <source>
        <dbReference type="Pfam" id="PF20921"/>
    </source>
</evidence>
<keyword evidence="2" id="KW-1133">Transmembrane helix</keyword>
<dbReference type="eggNOG" id="COG4868">
    <property type="taxonomic scope" value="Bacteria"/>
</dbReference>
<evidence type="ECO:0000256" key="1">
    <source>
        <dbReference type="HAMAP-Rule" id="MF_01567"/>
    </source>
</evidence>
<keyword evidence="6" id="KW-1185">Reference proteome</keyword>
<dbReference type="HAMAP" id="MF_01567">
    <property type="entry name" value="UPF0371"/>
    <property type="match status" value="1"/>
</dbReference>
<feature type="domain" description="DUF1846" evidence="3">
    <location>
        <begin position="33"/>
        <end position="363"/>
    </location>
</feature>